<dbReference type="RefSeq" id="WP_009535813.1">
    <property type="nucleotide sequence ID" value="NZ_KE148312.1"/>
</dbReference>
<evidence type="ECO:0008006" key="3">
    <source>
        <dbReference type="Google" id="ProtNLM"/>
    </source>
</evidence>
<proteinExistence type="predicted"/>
<dbReference type="PANTHER" id="PTHR36849:SF1">
    <property type="entry name" value="CYTOPLASMIC PROTEIN"/>
    <property type="match status" value="1"/>
</dbReference>
<gene>
    <name evidence="1" type="ORF">HMPREF9625_01989</name>
</gene>
<keyword evidence="2" id="KW-1185">Reference proteome</keyword>
<accession>G9WKT2</accession>
<comment type="caution">
    <text evidence="1">The sequence shown here is derived from an EMBL/GenBank/DDBJ whole genome shotgun (WGS) entry which is preliminary data.</text>
</comment>
<dbReference type="HOGENOM" id="CLU_137928_0_0_9"/>
<reference evidence="1" key="2">
    <citation type="submission" date="2013-03" db="EMBL/GenBank/DDBJ databases">
        <title>The Genome Sequence of Oribacterium sp. ACB1.</title>
        <authorList>
            <consortium name="The Broad Institute Genomics Platform"/>
            <consortium name="The Broad Institute Genome Sequencing Center for Infectious Disease"/>
            <person name="Earl A."/>
            <person name="Ward D."/>
            <person name="Feldgarden M."/>
            <person name="Gevers D."/>
            <person name="Sizova M."/>
            <person name="Hazen A."/>
            <person name="Epstein S."/>
            <person name="Walker B."/>
            <person name="Young S."/>
            <person name="Zeng Q."/>
            <person name="Gargeya S."/>
            <person name="Fitzgerald M."/>
            <person name="Haas B."/>
            <person name="Abouelleil A."/>
            <person name="Allen A.W."/>
            <person name="Alvarado L."/>
            <person name="Arachchi H.M."/>
            <person name="Berlin A.M."/>
            <person name="Chapman S.B."/>
            <person name="Gainer-Dewar J."/>
            <person name="Goldberg J."/>
            <person name="Griggs A."/>
            <person name="Gujja S."/>
            <person name="Hansen M."/>
            <person name="Howarth C."/>
            <person name="Imamovic A."/>
            <person name="Ireland A."/>
            <person name="Larimer J."/>
            <person name="McCowan C."/>
            <person name="Murphy C."/>
            <person name="Pearson M."/>
            <person name="Poon T.W."/>
            <person name="Priest M."/>
            <person name="Roberts A."/>
            <person name="Saif S."/>
            <person name="Shea T."/>
            <person name="Sisk P."/>
            <person name="Sykes S."/>
            <person name="Wortman J."/>
            <person name="Nusbaum C."/>
            <person name="Birren B."/>
        </authorList>
    </citation>
    <scope>NUCLEOTIDE SEQUENCE [LARGE SCALE GENOMIC DNA]</scope>
    <source>
        <strain evidence="1">ACB1</strain>
    </source>
</reference>
<protein>
    <recommendedName>
        <fullName evidence="3">Uroporphyrin-III C-methyltransferase</fullName>
    </recommendedName>
</protein>
<dbReference type="EMBL" id="AFZC02000002">
    <property type="protein sequence ID" value="EHL13387.1"/>
    <property type="molecule type" value="Genomic_DNA"/>
</dbReference>
<dbReference type="Proteomes" id="UP000018461">
    <property type="component" value="Unassembled WGS sequence"/>
</dbReference>
<sequence>MYQIQIKRIYTEKSDTDGFRILTDRLWPRGIAKEKAAIDFWAKELSPSTYLRKWFDHKEELFTRFRELYREELEKNPEKDSFIRLVKEELKKEAVTLLFASKEEKLNQATVLAEWLKEQLSENTKEHSA</sequence>
<organism evidence="1 2">
    <name type="scientific">Oribacterium parvum ACB1</name>
    <dbReference type="NCBI Taxonomy" id="796943"/>
    <lineage>
        <taxon>Bacteria</taxon>
        <taxon>Bacillati</taxon>
        <taxon>Bacillota</taxon>
        <taxon>Clostridia</taxon>
        <taxon>Lachnospirales</taxon>
        <taxon>Lachnospiraceae</taxon>
        <taxon>Oribacterium</taxon>
    </lineage>
</organism>
<dbReference type="AlphaFoldDB" id="G9WKT2"/>
<dbReference type="Pfam" id="PF22752">
    <property type="entry name" value="DUF488-N3i"/>
    <property type="match status" value="1"/>
</dbReference>
<reference evidence="1" key="1">
    <citation type="submission" date="2011-08" db="EMBL/GenBank/DDBJ databases">
        <authorList>
            <consortium name="The Broad Institute Genome Sequencing Platform"/>
            <person name="Earl A."/>
            <person name="Ward D."/>
            <person name="Feldgarden M."/>
            <person name="Gevers D."/>
            <person name="Sizova M."/>
            <person name="Hazen A."/>
            <person name="Epstein S."/>
            <person name="Young S.K."/>
            <person name="Zeng Q."/>
            <person name="Gargeya S."/>
            <person name="Fitzgerald M."/>
            <person name="Haas B."/>
            <person name="Abouelleil A."/>
            <person name="Alvarado L."/>
            <person name="Arachchi H.M."/>
            <person name="Berlin A."/>
            <person name="Brown A."/>
            <person name="Chapman S.B."/>
            <person name="Chen Z."/>
            <person name="Dunbar C."/>
            <person name="Freedman E."/>
            <person name="Gearin G."/>
            <person name="Gellesch M."/>
            <person name="Goldberg J."/>
            <person name="Griggs A."/>
            <person name="Gujja S."/>
            <person name="Heiman D."/>
            <person name="Howarth C."/>
            <person name="Larson L."/>
            <person name="Lui A."/>
            <person name="MacDonald P.J.P."/>
            <person name="Montmayeur A."/>
            <person name="Murphy C."/>
            <person name="Neiman D."/>
            <person name="Pearson M."/>
            <person name="Priest M."/>
            <person name="Roberts A."/>
            <person name="Saif S."/>
            <person name="Shea T."/>
            <person name="Shenoy N."/>
            <person name="Sisk P."/>
            <person name="Stolte C."/>
            <person name="Sykes S."/>
            <person name="Wortman J."/>
            <person name="Nusbaum C."/>
            <person name="Birren B."/>
        </authorList>
    </citation>
    <scope>NUCLEOTIDE SEQUENCE</scope>
    <source>
        <strain evidence="1">ACB1</strain>
    </source>
</reference>
<dbReference type="InterPro" id="IPR052552">
    <property type="entry name" value="YeaO-like"/>
</dbReference>
<evidence type="ECO:0000313" key="2">
    <source>
        <dbReference type="Proteomes" id="UP000018461"/>
    </source>
</evidence>
<dbReference type="PATRIC" id="fig|796943.3.peg.346"/>
<dbReference type="PANTHER" id="PTHR36849">
    <property type="entry name" value="CYTOPLASMIC PROTEIN-RELATED"/>
    <property type="match status" value="1"/>
</dbReference>
<evidence type="ECO:0000313" key="1">
    <source>
        <dbReference type="EMBL" id="EHL13387.1"/>
    </source>
</evidence>
<name>G9WKT2_9FIRM</name>